<organism evidence="2 3">
    <name type="scientific">Gossypium barbadense</name>
    <name type="common">Sea Island cotton</name>
    <name type="synonym">Hibiscus barbadensis</name>
    <dbReference type="NCBI Taxonomy" id="3634"/>
    <lineage>
        <taxon>Eukaryota</taxon>
        <taxon>Viridiplantae</taxon>
        <taxon>Streptophyta</taxon>
        <taxon>Embryophyta</taxon>
        <taxon>Tracheophyta</taxon>
        <taxon>Spermatophyta</taxon>
        <taxon>Magnoliopsida</taxon>
        <taxon>eudicotyledons</taxon>
        <taxon>Gunneridae</taxon>
        <taxon>Pentapetalae</taxon>
        <taxon>rosids</taxon>
        <taxon>malvids</taxon>
        <taxon>Malvales</taxon>
        <taxon>Malvaceae</taxon>
        <taxon>Malvoideae</taxon>
        <taxon>Gossypium</taxon>
    </lineage>
</organism>
<reference evidence="2 3" key="1">
    <citation type="submission" date="2015-01" db="EMBL/GenBank/DDBJ databases">
        <title>Genome of allotetraploid Gossypium barbadense reveals genomic plasticity and fiber elongation in cotton evolution.</title>
        <authorList>
            <person name="Chen X."/>
            <person name="Liu X."/>
            <person name="Zhao B."/>
            <person name="Zheng H."/>
            <person name="Hu Y."/>
            <person name="Lu G."/>
            <person name="Yang C."/>
            <person name="Chen J."/>
            <person name="Shan C."/>
            <person name="Zhang L."/>
            <person name="Zhou Y."/>
            <person name="Wang L."/>
            <person name="Guo W."/>
            <person name="Bai Y."/>
            <person name="Ruan J."/>
            <person name="Shangguan X."/>
            <person name="Mao Y."/>
            <person name="Jiang J."/>
            <person name="Zhu Y."/>
            <person name="Lei J."/>
            <person name="Kang H."/>
            <person name="Chen S."/>
            <person name="He X."/>
            <person name="Wang R."/>
            <person name="Wang Y."/>
            <person name="Chen J."/>
            <person name="Wang L."/>
            <person name="Yu S."/>
            <person name="Wang B."/>
            <person name="Wei J."/>
            <person name="Song S."/>
            <person name="Lu X."/>
            <person name="Gao Z."/>
            <person name="Gu W."/>
            <person name="Deng X."/>
            <person name="Ma D."/>
            <person name="Wang S."/>
            <person name="Liang W."/>
            <person name="Fang L."/>
            <person name="Cai C."/>
            <person name="Zhu X."/>
            <person name="Zhou B."/>
            <person name="Zhang Y."/>
            <person name="Chen Z."/>
            <person name="Xu S."/>
            <person name="Zhu R."/>
            <person name="Wang S."/>
            <person name="Zhang T."/>
            <person name="Zhao G."/>
        </authorList>
    </citation>
    <scope>NUCLEOTIDE SEQUENCE [LARGE SCALE GENOMIC DNA]</scope>
    <source>
        <strain evidence="3">cv. Xinhai21</strain>
        <tissue evidence="2">Leaf</tissue>
    </source>
</reference>
<name>A0A2P5X1X9_GOSBA</name>
<protein>
    <submittedName>
        <fullName evidence="2">Uncharacterized protein</fullName>
    </submittedName>
</protein>
<evidence type="ECO:0000313" key="3">
    <source>
        <dbReference type="Proteomes" id="UP000239757"/>
    </source>
</evidence>
<feature type="compositionally biased region" description="Polar residues" evidence="1">
    <location>
        <begin position="12"/>
        <end position="26"/>
    </location>
</feature>
<dbReference type="OrthoDB" id="1001907at2759"/>
<feature type="compositionally biased region" description="Basic and acidic residues" evidence="1">
    <location>
        <begin position="1"/>
        <end position="11"/>
    </location>
</feature>
<proteinExistence type="predicted"/>
<accession>A0A2P5X1X9</accession>
<gene>
    <name evidence="2" type="ORF">GOBAR_AA23320</name>
</gene>
<sequence length="157" mass="17495">MRAEVRHRDRGQSVQWHSRQGNWESNQASNQAGIMGLDNNGSKSRLSNRCINFPKDPLFITGSGVTHVGQNGADAVATKGQYSHQKWAGVVKEDLEHILFHCPLQQLFDKKWEYDGLEAAAIVHNDAGGFVRCISGSMKSSRKPFMTEILALREDVS</sequence>
<dbReference type="EMBL" id="KZ665880">
    <property type="protein sequence ID" value="PPR97347.1"/>
    <property type="molecule type" value="Genomic_DNA"/>
</dbReference>
<feature type="region of interest" description="Disordered" evidence="1">
    <location>
        <begin position="1"/>
        <end position="26"/>
    </location>
</feature>
<evidence type="ECO:0000313" key="2">
    <source>
        <dbReference type="EMBL" id="PPR97347.1"/>
    </source>
</evidence>
<dbReference type="AlphaFoldDB" id="A0A2P5X1X9"/>
<evidence type="ECO:0000256" key="1">
    <source>
        <dbReference type="SAM" id="MobiDB-lite"/>
    </source>
</evidence>
<dbReference type="Proteomes" id="UP000239757">
    <property type="component" value="Unassembled WGS sequence"/>
</dbReference>